<evidence type="ECO:0000313" key="5">
    <source>
        <dbReference type="EMBL" id="NJW54304.1"/>
    </source>
</evidence>
<dbReference type="SMART" id="SM00421">
    <property type="entry name" value="HTH_LUXR"/>
    <property type="match status" value="1"/>
</dbReference>
<gene>
    <name evidence="5" type="ORF">HC175_15450</name>
</gene>
<dbReference type="PROSITE" id="PS50043">
    <property type="entry name" value="HTH_LUXR_2"/>
    <property type="match status" value="1"/>
</dbReference>
<dbReference type="InterPro" id="IPR036388">
    <property type="entry name" value="WH-like_DNA-bd_sf"/>
</dbReference>
<dbReference type="Pfam" id="PF00196">
    <property type="entry name" value="GerE"/>
    <property type="match status" value="1"/>
</dbReference>
<evidence type="ECO:0000313" key="6">
    <source>
        <dbReference type="Proteomes" id="UP000703674"/>
    </source>
</evidence>
<feature type="non-terminal residue" evidence="5">
    <location>
        <position position="1"/>
    </location>
</feature>
<dbReference type="SUPFAM" id="SSF46894">
    <property type="entry name" value="C-terminal effector domain of the bipartite response regulators"/>
    <property type="match status" value="1"/>
</dbReference>
<dbReference type="RefSeq" id="WP_168139351.1">
    <property type="nucleotide sequence ID" value="NZ_JAAVJR010000075.1"/>
</dbReference>
<keyword evidence="3" id="KW-0804">Transcription</keyword>
<organism evidence="5 6">
    <name type="scientific">Salinimicrobium oceani</name>
    <dbReference type="NCBI Taxonomy" id="2722702"/>
    <lineage>
        <taxon>Bacteria</taxon>
        <taxon>Pseudomonadati</taxon>
        <taxon>Bacteroidota</taxon>
        <taxon>Flavobacteriia</taxon>
        <taxon>Flavobacteriales</taxon>
        <taxon>Flavobacteriaceae</taxon>
        <taxon>Salinimicrobium</taxon>
    </lineage>
</organism>
<dbReference type="InterPro" id="IPR000792">
    <property type="entry name" value="Tscrpt_reg_LuxR_C"/>
</dbReference>
<accession>A0ABX1D1B7</accession>
<evidence type="ECO:0000256" key="1">
    <source>
        <dbReference type="ARBA" id="ARBA00023015"/>
    </source>
</evidence>
<evidence type="ECO:0000256" key="2">
    <source>
        <dbReference type="ARBA" id="ARBA00023125"/>
    </source>
</evidence>
<dbReference type="CDD" id="cd06170">
    <property type="entry name" value="LuxR_C_like"/>
    <property type="match status" value="1"/>
</dbReference>
<sequence>GDQENKNSLDKNFKELVDGIIYDKGSYYQIIEEIEEKIQLKRCLTNYWKDSFMGLFNLLEHPVILLQDEKIVAMNDSFKNDFFITGRQQIRLSDLVVEKNKLKVKETLKKFVKGKHMKATTKTTLLMKEKLREAKITFSKLDKSLCGQLIMMINFTGNDFPLKTEIGTSSSETETYFSKNHIIEEQAFTKREKEIISLLCKGYKTKEISEALCISAKTIEKHRANIVRRTHSGTILESIIYALNHKMIEI</sequence>
<evidence type="ECO:0000256" key="3">
    <source>
        <dbReference type="ARBA" id="ARBA00023163"/>
    </source>
</evidence>
<name>A0ABX1D1B7_9FLAO</name>
<dbReference type="InterPro" id="IPR016032">
    <property type="entry name" value="Sig_transdc_resp-reg_C-effctor"/>
</dbReference>
<evidence type="ECO:0000259" key="4">
    <source>
        <dbReference type="PROSITE" id="PS50043"/>
    </source>
</evidence>
<protein>
    <submittedName>
        <fullName evidence="5">Helix-turn-helix transcriptional regulator</fullName>
    </submittedName>
</protein>
<keyword evidence="2" id="KW-0238">DNA-binding</keyword>
<keyword evidence="6" id="KW-1185">Reference proteome</keyword>
<dbReference type="EMBL" id="JAAVJR010000075">
    <property type="protein sequence ID" value="NJW54304.1"/>
    <property type="molecule type" value="Genomic_DNA"/>
</dbReference>
<dbReference type="PROSITE" id="PS00622">
    <property type="entry name" value="HTH_LUXR_1"/>
    <property type="match status" value="1"/>
</dbReference>
<keyword evidence="1" id="KW-0805">Transcription regulation</keyword>
<proteinExistence type="predicted"/>
<dbReference type="Gene3D" id="1.10.10.10">
    <property type="entry name" value="Winged helix-like DNA-binding domain superfamily/Winged helix DNA-binding domain"/>
    <property type="match status" value="1"/>
</dbReference>
<dbReference type="PANTHER" id="PTHR44688">
    <property type="entry name" value="DNA-BINDING TRANSCRIPTIONAL ACTIVATOR DEVR_DOSR"/>
    <property type="match status" value="1"/>
</dbReference>
<feature type="domain" description="HTH luxR-type" evidence="4">
    <location>
        <begin position="181"/>
        <end position="246"/>
    </location>
</feature>
<dbReference type="PRINTS" id="PR00038">
    <property type="entry name" value="HTHLUXR"/>
</dbReference>
<reference evidence="5 6" key="1">
    <citation type="submission" date="2020-03" db="EMBL/GenBank/DDBJ databases">
        <title>Salinimicrobium sp. nov, isolated from SCS.</title>
        <authorList>
            <person name="Cao W.R."/>
        </authorList>
    </citation>
    <scope>NUCLEOTIDE SEQUENCE [LARGE SCALE GENOMIC DNA]</scope>
    <source>
        <strain evidence="6">J15B91</strain>
    </source>
</reference>
<dbReference type="PANTHER" id="PTHR44688:SF16">
    <property type="entry name" value="DNA-BINDING TRANSCRIPTIONAL ACTIVATOR DEVR_DOSR"/>
    <property type="match status" value="1"/>
</dbReference>
<dbReference type="Proteomes" id="UP000703674">
    <property type="component" value="Unassembled WGS sequence"/>
</dbReference>
<comment type="caution">
    <text evidence="5">The sequence shown here is derived from an EMBL/GenBank/DDBJ whole genome shotgun (WGS) entry which is preliminary data.</text>
</comment>